<comment type="caution">
    <text evidence="2">The sequence shown here is derived from an EMBL/GenBank/DDBJ whole genome shotgun (WGS) entry which is preliminary data.</text>
</comment>
<dbReference type="InterPro" id="IPR001296">
    <property type="entry name" value="Glyco_trans_1"/>
</dbReference>
<reference evidence="2 3" key="1">
    <citation type="submission" date="2018-05" db="EMBL/GenBank/DDBJ databases">
        <title>Genomic Encyclopedia of Type Strains, Phase IV (KMG-IV): sequencing the most valuable type-strain genomes for metagenomic binning, comparative biology and taxonomic classification.</title>
        <authorList>
            <person name="Goeker M."/>
        </authorList>
    </citation>
    <scope>NUCLEOTIDE SEQUENCE [LARGE SCALE GENOMIC DNA]</scope>
    <source>
        <strain evidence="2 3">DSM 16097</strain>
    </source>
</reference>
<gene>
    <name evidence="2" type="ORF">C7455_102297</name>
</gene>
<dbReference type="PANTHER" id="PTHR46401:SF9">
    <property type="entry name" value="MANNOSYLTRANSFERASE A"/>
    <property type="match status" value="1"/>
</dbReference>
<organism evidence="2 3">
    <name type="scientific">Roseicyclus mahoneyensis</name>
    <dbReference type="NCBI Taxonomy" id="164332"/>
    <lineage>
        <taxon>Bacteria</taxon>
        <taxon>Pseudomonadati</taxon>
        <taxon>Pseudomonadota</taxon>
        <taxon>Alphaproteobacteria</taxon>
        <taxon>Rhodobacterales</taxon>
        <taxon>Roseobacteraceae</taxon>
        <taxon>Roseicyclus</taxon>
    </lineage>
</organism>
<accession>A0A316GKH6</accession>
<dbReference type="OrthoDB" id="9790710at2"/>
<dbReference type="PANTHER" id="PTHR46401">
    <property type="entry name" value="GLYCOSYLTRANSFERASE WBBK-RELATED"/>
    <property type="match status" value="1"/>
</dbReference>
<dbReference type="SUPFAM" id="SSF53756">
    <property type="entry name" value="UDP-Glycosyltransferase/glycogen phosphorylase"/>
    <property type="match status" value="1"/>
</dbReference>
<dbReference type="AlphaFoldDB" id="A0A316GKH6"/>
<dbReference type="Gene3D" id="3.40.50.2000">
    <property type="entry name" value="Glycogen Phosphorylase B"/>
    <property type="match status" value="1"/>
</dbReference>
<dbReference type="Pfam" id="PF00534">
    <property type="entry name" value="Glycos_transf_1"/>
    <property type="match status" value="1"/>
</dbReference>
<feature type="domain" description="Glycosyl transferase family 1" evidence="1">
    <location>
        <begin position="232"/>
        <end position="374"/>
    </location>
</feature>
<keyword evidence="2" id="KW-0808">Transferase</keyword>
<evidence type="ECO:0000313" key="2">
    <source>
        <dbReference type="EMBL" id="PWK61608.1"/>
    </source>
</evidence>
<dbReference type="EMBL" id="QGGW01000002">
    <property type="protein sequence ID" value="PWK61608.1"/>
    <property type="molecule type" value="Genomic_DNA"/>
</dbReference>
<evidence type="ECO:0000259" key="1">
    <source>
        <dbReference type="Pfam" id="PF00534"/>
    </source>
</evidence>
<dbReference type="RefSeq" id="WP_109666637.1">
    <property type="nucleotide sequence ID" value="NZ_QGGW01000002.1"/>
</dbReference>
<protein>
    <submittedName>
        <fullName evidence="2">Glycosyltransferase involved in cell wall biosynthesis</fullName>
    </submittedName>
</protein>
<dbReference type="Proteomes" id="UP000245708">
    <property type="component" value="Unassembled WGS sequence"/>
</dbReference>
<keyword evidence="3" id="KW-1185">Reference proteome</keyword>
<sequence>MADPGRTTLWLDVTRLVSRAGRDILTGVDRVEHAWLVHLIETAPSESRYILRSTRGYLLLDRRGAARLAAILAGGDMRERGDPLSRLIGKGRAPRHRVEAALRAVAVDRALPFCLPRLLARAAPGRFTYLNLGHSNLSQATLTAFARAPQARVAVLIHDLIPTTHPDLVADGMPARFSGRIEQVRQTADLVICNSDATEADLAAHWQNAPRRPPTVVAALGVDVPPRATGPRDPRHFVMLGTIEPRKNHALMIDVWERLAAELAPDQMPDLHIIGPTGWKVGPLMDRLARHPLLGRSIHLHGPLPEAEVQAHLSRAVALLFPSLAEGYGYPPLEAALMGALPICSDLKVLRKTLGDSAVYLNVTDAYSWSETIKKHVLGMSALPDLPPPKVTLWPAHFEMVTRALAGDVGKGRS</sequence>
<dbReference type="GO" id="GO:0016757">
    <property type="term" value="F:glycosyltransferase activity"/>
    <property type="evidence" value="ECO:0007669"/>
    <property type="project" value="InterPro"/>
</dbReference>
<name>A0A316GKH6_9RHOB</name>
<evidence type="ECO:0000313" key="3">
    <source>
        <dbReference type="Proteomes" id="UP000245708"/>
    </source>
</evidence>
<proteinExistence type="predicted"/>